<dbReference type="Pfam" id="PF13692">
    <property type="entry name" value="Glyco_trans_1_4"/>
    <property type="match status" value="1"/>
</dbReference>
<feature type="domain" description="Glycosyltransferase subfamily 4-like N-terminal" evidence="1">
    <location>
        <begin position="27"/>
        <end position="186"/>
    </location>
</feature>
<dbReference type="EMBL" id="VOXD01000012">
    <property type="protein sequence ID" value="TXF89691.1"/>
    <property type="molecule type" value="Genomic_DNA"/>
</dbReference>
<dbReference type="PANTHER" id="PTHR12526:SF636">
    <property type="entry name" value="BLL3647 PROTEIN"/>
    <property type="match status" value="1"/>
</dbReference>
<keyword evidence="3" id="KW-1185">Reference proteome</keyword>
<gene>
    <name evidence="2" type="ORF">FUA23_09580</name>
</gene>
<dbReference type="InterPro" id="IPR028098">
    <property type="entry name" value="Glyco_trans_4-like_N"/>
</dbReference>
<dbReference type="Proteomes" id="UP000321907">
    <property type="component" value="Unassembled WGS sequence"/>
</dbReference>
<dbReference type="SUPFAM" id="SSF53756">
    <property type="entry name" value="UDP-Glycosyltransferase/glycogen phosphorylase"/>
    <property type="match status" value="1"/>
</dbReference>
<dbReference type="RefSeq" id="WP_147930521.1">
    <property type="nucleotide sequence ID" value="NZ_VOXD01000012.1"/>
</dbReference>
<proteinExistence type="predicted"/>
<dbReference type="OrthoDB" id="9795068at2"/>
<evidence type="ECO:0000313" key="3">
    <source>
        <dbReference type="Proteomes" id="UP000321907"/>
    </source>
</evidence>
<dbReference type="PANTHER" id="PTHR12526">
    <property type="entry name" value="GLYCOSYLTRANSFERASE"/>
    <property type="match status" value="1"/>
</dbReference>
<evidence type="ECO:0000313" key="2">
    <source>
        <dbReference type="EMBL" id="TXF89691.1"/>
    </source>
</evidence>
<sequence length="386" mass="42424">MNVFFVTSWFPSRVHPTNGNFIGRHARLMARHHRVTVVAVEEDLQLAPGKLDVTRRTEDGYAVIHVYVGYGPQTPGPVKAALRLRAYVVAMRAARKKFGRPDLLHGHVLLDGGMAAALYSGFWNLPFVLTEHSSAYHKANALSGFRGWLGRYACRNAVAILPVSDHLGRSMRERNRLAGNYRTVSNVVDEKTYLPGQPSPTLPFRLLHVSNFDEAPKNITGLLRGFSLLRQKTNVPVTLHLAGDGDLEILTQMIDDLGVAGITCSGPHTEGEIAELMQDCHAFVLFSNYENQPVVLLEAQMCGRPCIATPVGGVPDIVLHGETGLLVPVGDAVALAGAFEKMRDEYTSFDPEVIRERALQLYSEEAVLEAINSVYQLAVEDGAAYR</sequence>
<organism evidence="2 3">
    <name type="scientific">Neolewinella aurantiaca</name>
    <dbReference type="NCBI Taxonomy" id="2602767"/>
    <lineage>
        <taxon>Bacteria</taxon>
        <taxon>Pseudomonadati</taxon>
        <taxon>Bacteroidota</taxon>
        <taxon>Saprospiria</taxon>
        <taxon>Saprospirales</taxon>
        <taxon>Lewinellaceae</taxon>
        <taxon>Neolewinella</taxon>
    </lineage>
</organism>
<protein>
    <submittedName>
        <fullName evidence="2">Glycosyltransferase family 4 protein</fullName>
    </submittedName>
</protein>
<keyword evidence="2" id="KW-0808">Transferase</keyword>
<reference evidence="2 3" key="1">
    <citation type="submission" date="2019-08" db="EMBL/GenBank/DDBJ databases">
        <title>Lewinella sp. strain SSH13 Genome sequencing and assembly.</title>
        <authorList>
            <person name="Kim I."/>
        </authorList>
    </citation>
    <scope>NUCLEOTIDE SEQUENCE [LARGE SCALE GENOMIC DNA]</scope>
    <source>
        <strain evidence="2 3">SSH13</strain>
    </source>
</reference>
<dbReference type="Pfam" id="PF13579">
    <property type="entry name" value="Glyco_trans_4_4"/>
    <property type="match status" value="1"/>
</dbReference>
<name>A0A5C7FIR1_9BACT</name>
<accession>A0A5C7FIR1</accession>
<dbReference type="GO" id="GO:0016757">
    <property type="term" value="F:glycosyltransferase activity"/>
    <property type="evidence" value="ECO:0007669"/>
    <property type="project" value="UniProtKB-ARBA"/>
</dbReference>
<comment type="caution">
    <text evidence="2">The sequence shown here is derived from an EMBL/GenBank/DDBJ whole genome shotgun (WGS) entry which is preliminary data.</text>
</comment>
<evidence type="ECO:0000259" key="1">
    <source>
        <dbReference type="Pfam" id="PF13579"/>
    </source>
</evidence>
<dbReference type="AlphaFoldDB" id="A0A5C7FIR1"/>
<dbReference type="Gene3D" id="3.40.50.2000">
    <property type="entry name" value="Glycogen Phosphorylase B"/>
    <property type="match status" value="2"/>
</dbReference>